<dbReference type="Proteomes" id="UP000003374">
    <property type="component" value="Unassembled WGS sequence"/>
</dbReference>
<gene>
    <name evidence="2" type="ORF">NB231_03275</name>
</gene>
<name>A4BR96_9GAMM</name>
<dbReference type="InterPro" id="IPR018550">
    <property type="entry name" value="Lipid-A_deacylase-rel"/>
</dbReference>
<dbReference type="eggNOG" id="ENOG5031K9Q">
    <property type="taxonomic scope" value="Bacteria"/>
</dbReference>
<evidence type="ECO:0008006" key="4">
    <source>
        <dbReference type="Google" id="ProtNLM"/>
    </source>
</evidence>
<organism evidence="2 3">
    <name type="scientific">Nitrococcus mobilis Nb-231</name>
    <dbReference type="NCBI Taxonomy" id="314278"/>
    <lineage>
        <taxon>Bacteria</taxon>
        <taxon>Pseudomonadati</taxon>
        <taxon>Pseudomonadota</taxon>
        <taxon>Gammaproteobacteria</taxon>
        <taxon>Chromatiales</taxon>
        <taxon>Ectothiorhodospiraceae</taxon>
        <taxon>Nitrococcus</taxon>
    </lineage>
</organism>
<dbReference type="OrthoDB" id="9797122at2"/>
<dbReference type="Gene3D" id="2.40.160.20">
    <property type="match status" value="1"/>
</dbReference>
<keyword evidence="1" id="KW-0732">Signal</keyword>
<reference evidence="2 3" key="1">
    <citation type="submission" date="2006-02" db="EMBL/GenBank/DDBJ databases">
        <authorList>
            <person name="Waterbury J."/>
            <person name="Ferriera S."/>
            <person name="Johnson J."/>
            <person name="Kravitz S."/>
            <person name="Halpern A."/>
            <person name="Remington K."/>
            <person name="Beeson K."/>
            <person name="Tran B."/>
            <person name="Rogers Y.-H."/>
            <person name="Friedman R."/>
            <person name="Venter J.C."/>
        </authorList>
    </citation>
    <scope>NUCLEOTIDE SEQUENCE [LARGE SCALE GENOMIC DNA]</scope>
    <source>
        <strain evidence="2 3">Nb-231</strain>
    </source>
</reference>
<feature type="signal peptide" evidence="1">
    <location>
        <begin position="1"/>
        <end position="27"/>
    </location>
</feature>
<dbReference type="HOGENOM" id="CLU_116714_0_0_6"/>
<evidence type="ECO:0000313" key="3">
    <source>
        <dbReference type="Proteomes" id="UP000003374"/>
    </source>
</evidence>
<dbReference type="Pfam" id="PF09411">
    <property type="entry name" value="PagL"/>
    <property type="match status" value="1"/>
</dbReference>
<evidence type="ECO:0000313" key="2">
    <source>
        <dbReference type="EMBL" id="EAR21718.1"/>
    </source>
</evidence>
<comment type="caution">
    <text evidence="2">The sequence shown here is derived from an EMBL/GenBank/DDBJ whole genome shotgun (WGS) entry which is preliminary data.</text>
</comment>
<dbReference type="AlphaFoldDB" id="A4BR96"/>
<feature type="chain" id="PRO_5002666707" description="Acyloxyacyl hydrolase" evidence="1">
    <location>
        <begin position="28"/>
        <end position="203"/>
    </location>
</feature>
<protein>
    <recommendedName>
        <fullName evidence="4">Acyloxyacyl hydrolase</fullName>
    </recommendedName>
</protein>
<evidence type="ECO:0000256" key="1">
    <source>
        <dbReference type="SAM" id="SignalP"/>
    </source>
</evidence>
<keyword evidence="3" id="KW-1185">Reference proteome</keyword>
<proteinExistence type="predicted"/>
<accession>A4BR96</accession>
<dbReference type="EMBL" id="AAOF01000006">
    <property type="protein sequence ID" value="EAR21718.1"/>
    <property type="molecule type" value="Genomic_DNA"/>
</dbReference>
<sequence>MVQSLLRERVMIWRAALIFASSSLSLAAPCALAAEKPAQLAVGVGAFSVRDQTAVSPMASLQYYAAYRLFEQTAAARFQGIGPILGLSANTDGGVFGYGGAYVALRVLNRIHLLPSAGIGGYARGHSKNLGGVFEFHLGAALFYQPLSNDWLPADLRLGVTYTHISNAFIHDRNPGADNIADNILVSISTPLSMDFWGTARGS</sequence>